<reference evidence="1" key="2">
    <citation type="journal article" date="2015" name="Data Brief">
        <title>Shoot transcriptome of the giant reed, Arundo donax.</title>
        <authorList>
            <person name="Barrero R.A."/>
            <person name="Guerrero F.D."/>
            <person name="Moolhuijzen P."/>
            <person name="Goolsby J.A."/>
            <person name="Tidwell J."/>
            <person name="Bellgard S.E."/>
            <person name="Bellgard M.I."/>
        </authorList>
    </citation>
    <scope>NUCLEOTIDE SEQUENCE</scope>
    <source>
        <tissue evidence="1">Shoot tissue taken approximately 20 cm above the soil surface</tissue>
    </source>
</reference>
<reference evidence="1" key="1">
    <citation type="submission" date="2014-09" db="EMBL/GenBank/DDBJ databases">
        <authorList>
            <person name="Magalhaes I.L.F."/>
            <person name="Oliveira U."/>
            <person name="Santos F.R."/>
            <person name="Vidigal T.H.D.A."/>
            <person name="Brescovit A.D."/>
            <person name="Santos A.J."/>
        </authorList>
    </citation>
    <scope>NUCLEOTIDE SEQUENCE</scope>
    <source>
        <tissue evidence="1">Shoot tissue taken approximately 20 cm above the soil surface</tissue>
    </source>
</reference>
<dbReference type="EMBL" id="GBRH01264703">
    <property type="protein sequence ID" value="JAD33192.1"/>
    <property type="molecule type" value="Transcribed_RNA"/>
</dbReference>
<evidence type="ECO:0000313" key="1">
    <source>
        <dbReference type="EMBL" id="JAD33192.1"/>
    </source>
</evidence>
<proteinExistence type="predicted"/>
<organism evidence="1">
    <name type="scientific">Arundo donax</name>
    <name type="common">Giant reed</name>
    <name type="synonym">Donax arundinaceus</name>
    <dbReference type="NCBI Taxonomy" id="35708"/>
    <lineage>
        <taxon>Eukaryota</taxon>
        <taxon>Viridiplantae</taxon>
        <taxon>Streptophyta</taxon>
        <taxon>Embryophyta</taxon>
        <taxon>Tracheophyta</taxon>
        <taxon>Spermatophyta</taxon>
        <taxon>Magnoliopsida</taxon>
        <taxon>Liliopsida</taxon>
        <taxon>Poales</taxon>
        <taxon>Poaceae</taxon>
        <taxon>PACMAD clade</taxon>
        <taxon>Arundinoideae</taxon>
        <taxon>Arundineae</taxon>
        <taxon>Arundo</taxon>
    </lineage>
</organism>
<name>A0A0A8ZE98_ARUDO</name>
<accession>A0A0A8ZE98</accession>
<dbReference type="AlphaFoldDB" id="A0A0A8ZE98"/>
<sequence length="68" mass="8220">MHDQIIGFPFFYVHAPETWIVNSNTSSWTIVTKNIHLQSSNISNKTRHIISRYSYERFISKYRPWLYV</sequence>
<protein>
    <submittedName>
        <fullName evidence="1">Uncharacterized protein</fullName>
    </submittedName>
</protein>